<dbReference type="RefSeq" id="XP_004830112.1">
    <property type="nucleotide sequence ID" value="XM_004830055.1"/>
</dbReference>
<feature type="compositionally biased region" description="Basic and acidic residues" evidence="1">
    <location>
        <begin position="32"/>
        <end position="47"/>
    </location>
</feature>
<feature type="compositionally biased region" description="Acidic residues" evidence="1">
    <location>
        <begin position="1"/>
        <end position="16"/>
    </location>
</feature>
<accession>L0AZM7</accession>
<evidence type="ECO:0000313" key="3">
    <source>
        <dbReference type="Proteomes" id="UP000031512"/>
    </source>
</evidence>
<proteinExistence type="predicted"/>
<dbReference type="VEuPathDB" id="PiroplasmaDB:BEWA_032990"/>
<keyword evidence="3" id="KW-1185">Reference proteome</keyword>
<dbReference type="EMBL" id="CP001669">
    <property type="protein sequence ID" value="AFZ80446.1"/>
    <property type="molecule type" value="Genomic_DNA"/>
</dbReference>
<evidence type="ECO:0000256" key="1">
    <source>
        <dbReference type="SAM" id="MobiDB-lite"/>
    </source>
</evidence>
<dbReference type="OrthoDB" id="366460at2759"/>
<name>L0AZM7_THEEQ</name>
<evidence type="ECO:0000313" key="2">
    <source>
        <dbReference type="EMBL" id="AFZ80446.1"/>
    </source>
</evidence>
<gene>
    <name evidence="2" type="ORF">BEWA_032990</name>
</gene>
<feature type="region of interest" description="Disordered" evidence="1">
    <location>
        <begin position="1"/>
        <end position="47"/>
    </location>
</feature>
<dbReference type="Proteomes" id="UP000031512">
    <property type="component" value="Chromosome 1"/>
</dbReference>
<dbReference type="AlphaFoldDB" id="L0AZM7"/>
<organism evidence="2 3">
    <name type="scientific">Theileria equi strain WA</name>
    <dbReference type="NCBI Taxonomy" id="1537102"/>
    <lineage>
        <taxon>Eukaryota</taxon>
        <taxon>Sar</taxon>
        <taxon>Alveolata</taxon>
        <taxon>Apicomplexa</taxon>
        <taxon>Aconoidasida</taxon>
        <taxon>Piroplasmida</taxon>
        <taxon>Theileriidae</taxon>
        <taxon>Theileria</taxon>
    </lineage>
</organism>
<sequence length="74" mass="8580">MLREEEEESMLEDAEDVGVKESVEEENEEDEYAKSRSKEKNVEDSGKQRIRHLMDELVGLSIQLKSINAQINEL</sequence>
<protein>
    <submittedName>
        <fullName evidence="2">Uncharacterized protein</fullName>
    </submittedName>
</protein>
<dbReference type="GeneID" id="15803518"/>
<dbReference type="KEGG" id="beq:BEWA_032990"/>
<reference evidence="2 3" key="1">
    <citation type="journal article" date="2012" name="BMC Genomics">
        <title>Comparative genomic analysis and phylogenetic position of Theileria equi.</title>
        <authorList>
            <person name="Kappmeyer L.S."/>
            <person name="Thiagarajan M."/>
            <person name="Herndon D.R."/>
            <person name="Ramsay J.D."/>
            <person name="Caler E."/>
            <person name="Djikeng A."/>
            <person name="Gillespie J.J."/>
            <person name="Lau A.O."/>
            <person name="Roalson E.H."/>
            <person name="Silva J.C."/>
            <person name="Silva M.G."/>
            <person name="Suarez C.E."/>
            <person name="Ueti M.W."/>
            <person name="Nene V.M."/>
            <person name="Mealey R.H."/>
            <person name="Knowles D.P."/>
            <person name="Brayton K.A."/>
        </authorList>
    </citation>
    <scope>NUCLEOTIDE SEQUENCE [LARGE SCALE GENOMIC DNA]</scope>
    <source>
        <strain evidence="2 3">WA</strain>
    </source>
</reference>